<dbReference type="Proteomes" id="UP000789901">
    <property type="component" value="Unassembled WGS sequence"/>
</dbReference>
<feature type="domain" description="RZ-type" evidence="8">
    <location>
        <begin position="236"/>
        <end position="306"/>
    </location>
</feature>
<dbReference type="Pfam" id="PF20173">
    <property type="entry name" value="ZnF_RZ-type"/>
    <property type="match status" value="1"/>
</dbReference>
<protein>
    <submittedName>
        <fullName evidence="9">9270_t:CDS:1</fullName>
    </submittedName>
</protein>
<dbReference type="PROSITE" id="PS51981">
    <property type="entry name" value="ZF_RZ"/>
    <property type="match status" value="1"/>
</dbReference>
<evidence type="ECO:0000256" key="4">
    <source>
        <dbReference type="ARBA" id="ARBA00022771"/>
    </source>
</evidence>
<feature type="transmembrane region" description="Helical" evidence="7">
    <location>
        <begin position="193"/>
        <end position="220"/>
    </location>
</feature>
<evidence type="ECO:0000256" key="5">
    <source>
        <dbReference type="ARBA" id="ARBA00022833"/>
    </source>
</evidence>
<dbReference type="PANTHER" id="PTHR22605:SF1">
    <property type="entry name" value="RZ-TYPE DOMAIN-CONTAINING PROTEIN"/>
    <property type="match status" value="1"/>
</dbReference>
<dbReference type="PANTHER" id="PTHR22605">
    <property type="entry name" value="RZ-TYPE DOMAIN-CONTAINING PROTEIN"/>
    <property type="match status" value="1"/>
</dbReference>
<evidence type="ECO:0000256" key="7">
    <source>
        <dbReference type="SAM" id="Phobius"/>
    </source>
</evidence>
<evidence type="ECO:0000313" key="10">
    <source>
        <dbReference type="Proteomes" id="UP000789901"/>
    </source>
</evidence>
<evidence type="ECO:0000313" key="9">
    <source>
        <dbReference type="EMBL" id="CAG8827013.1"/>
    </source>
</evidence>
<accession>A0ABN7WCA6</accession>
<keyword evidence="10" id="KW-1185">Reference proteome</keyword>
<comment type="subcellular location">
    <subcellularLocation>
        <location evidence="1">Cytoplasm</location>
    </subcellularLocation>
</comment>
<evidence type="ECO:0000256" key="6">
    <source>
        <dbReference type="ARBA" id="ARBA00022859"/>
    </source>
</evidence>
<name>A0ABN7WCA6_GIGMA</name>
<evidence type="ECO:0000256" key="2">
    <source>
        <dbReference type="ARBA" id="ARBA00022490"/>
    </source>
</evidence>
<keyword evidence="7" id="KW-1133">Transmembrane helix</keyword>
<evidence type="ECO:0000256" key="1">
    <source>
        <dbReference type="ARBA" id="ARBA00004496"/>
    </source>
</evidence>
<keyword evidence="6" id="KW-0391">Immunity</keyword>
<gene>
    <name evidence="9" type="ORF">GMARGA_LOCUS29279</name>
</gene>
<comment type="caution">
    <text evidence="9">The sequence shown here is derived from an EMBL/GenBank/DDBJ whole genome shotgun (WGS) entry which is preliminary data.</text>
</comment>
<keyword evidence="4" id="KW-0863">Zinc-finger</keyword>
<reference evidence="9 10" key="1">
    <citation type="submission" date="2021-06" db="EMBL/GenBank/DDBJ databases">
        <authorList>
            <person name="Kallberg Y."/>
            <person name="Tangrot J."/>
            <person name="Rosling A."/>
        </authorList>
    </citation>
    <scope>NUCLEOTIDE SEQUENCE [LARGE SCALE GENOMIC DNA]</scope>
    <source>
        <strain evidence="9 10">120-4 pot B 10/14</strain>
    </source>
</reference>
<evidence type="ECO:0000256" key="3">
    <source>
        <dbReference type="ARBA" id="ARBA00022723"/>
    </source>
</evidence>
<evidence type="ECO:0000259" key="8">
    <source>
        <dbReference type="PROSITE" id="PS51981"/>
    </source>
</evidence>
<dbReference type="InterPro" id="IPR031248">
    <property type="entry name" value="RNF213"/>
</dbReference>
<dbReference type="EMBL" id="CAJVQB010039117">
    <property type="protein sequence ID" value="CAG8827013.1"/>
    <property type="molecule type" value="Genomic_DNA"/>
</dbReference>
<keyword evidence="7" id="KW-0812">Transmembrane</keyword>
<keyword evidence="3" id="KW-0479">Metal-binding</keyword>
<dbReference type="InterPro" id="IPR046439">
    <property type="entry name" value="ZF_RZ_dom"/>
</dbReference>
<keyword evidence="5" id="KW-0862">Zinc</keyword>
<sequence>MALYCDVLQNDFFAKWDIKDLINKYRNTINVLCSQNFEPLQLVIAVALLKELVNYLWSSLESFQNMETKPVMFNNKIEGIDKAIEDINLAMKHPSPLIHSLKLYFLRDLYVKGLSLHGIKAYRCYDQYIEAENAFTPLYKRKLNMTEEYAIKWLHNQLPAMKFGQFYIDKLLALLDNTNQLYSISTETNQTELLIKLVIIHTIALYSCIAAVGSLLATYLQTLRTCNNTYILASCVDNDFLLELIDALRNFTQHYQYGYKYIVGECGGTMEETNCSRCANRIGGLNHIANLGNRHLDTQVINRSVETITQLGYVYESVESRKYINYHLHDLIPVFYCILHLFVHILIAADSDADRQEFFKPLVYCQRHIENDWQILTCLFDCDDEILAFALYSILHSIFKNPNEALIRLDTIEKRQAWENEFAQHSQHTLESEINETLDIDKRYQRDFCPQIWQQIGKTSFENLQAYCIGYSNFSTEFPFLSLFFEYQEQLILVKNLVPIVKFLKILSSMLSYRLKRSDAYNFTFERFLNNSKSSENLEAFENFAEA</sequence>
<proteinExistence type="predicted"/>
<keyword evidence="7" id="KW-0472">Membrane</keyword>
<keyword evidence="2" id="KW-0963">Cytoplasm</keyword>
<organism evidence="9 10">
    <name type="scientific">Gigaspora margarita</name>
    <dbReference type="NCBI Taxonomy" id="4874"/>
    <lineage>
        <taxon>Eukaryota</taxon>
        <taxon>Fungi</taxon>
        <taxon>Fungi incertae sedis</taxon>
        <taxon>Mucoromycota</taxon>
        <taxon>Glomeromycotina</taxon>
        <taxon>Glomeromycetes</taxon>
        <taxon>Diversisporales</taxon>
        <taxon>Gigasporaceae</taxon>
        <taxon>Gigaspora</taxon>
    </lineage>
</organism>
<feature type="transmembrane region" description="Helical" evidence="7">
    <location>
        <begin position="331"/>
        <end position="349"/>
    </location>
</feature>